<dbReference type="SUPFAM" id="SSF101386">
    <property type="entry name" value="all-alpha NTP pyrophosphatases"/>
    <property type="match status" value="1"/>
</dbReference>
<dbReference type="AlphaFoldDB" id="A0A7W9J8I3"/>
<protein>
    <submittedName>
        <fullName evidence="1">Putative house-cleaning noncanonical NTP pyrophosphatase (MazG superfamily)</fullName>
    </submittedName>
</protein>
<name>A0A7W9J8I3_9ACTN</name>
<dbReference type="InterPro" id="IPR038735">
    <property type="entry name" value="MSMEG_1276-like_NTP-PPase_dom"/>
</dbReference>
<organism evidence="1 2">
    <name type="scientific">Kribbella italica</name>
    <dbReference type="NCBI Taxonomy" id="1540520"/>
    <lineage>
        <taxon>Bacteria</taxon>
        <taxon>Bacillati</taxon>
        <taxon>Actinomycetota</taxon>
        <taxon>Actinomycetes</taxon>
        <taxon>Propionibacteriales</taxon>
        <taxon>Kribbellaceae</taxon>
        <taxon>Kribbella</taxon>
    </lineage>
</organism>
<accession>A0A7W9J8I3</accession>
<sequence length="104" mass="12003">MRKLVRDRMPEIIRAKGEEAIVYRAEPDEYRRRLRDKLVEEVDEFLSEGEAEREAALEELADVLEVVRALAVDLGSSAEEIERIRSTKAAERGAFAERVIWSDK</sequence>
<proteinExistence type="predicted"/>
<gene>
    <name evidence="1" type="ORF">HDA39_004311</name>
</gene>
<evidence type="ECO:0000313" key="2">
    <source>
        <dbReference type="Proteomes" id="UP000549971"/>
    </source>
</evidence>
<dbReference type="Proteomes" id="UP000549971">
    <property type="component" value="Unassembled WGS sequence"/>
</dbReference>
<comment type="caution">
    <text evidence="1">The sequence shown here is derived from an EMBL/GenBank/DDBJ whole genome shotgun (WGS) entry which is preliminary data.</text>
</comment>
<dbReference type="RefSeq" id="WP_337925836.1">
    <property type="nucleotide sequence ID" value="NZ_JACHMY010000001.1"/>
</dbReference>
<dbReference type="EMBL" id="JACHMY010000001">
    <property type="protein sequence ID" value="MBB5837577.1"/>
    <property type="molecule type" value="Genomic_DNA"/>
</dbReference>
<reference evidence="1 2" key="1">
    <citation type="submission" date="2020-08" db="EMBL/GenBank/DDBJ databases">
        <title>Sequencing the genomes of 1000 actinobacteria strains.</title>
        <authorList>
            <person name="Klenk H.-P."/>
        </authorList>
    </citation>
    <scope>NUCLEOTIDE SEQUENCE [LARGE SCALE GENOMIC DNA]</scope>
    <source>
        <strain evidence="1 2">DSM 28967</strain>
    </source>
</reference>
<evidence type="ECO:0000313" key="1">
    <source>
        <dbReference type="EMBL" id="MBB5837577.1"/>
    </source>
</evidence>
<dbReference type="CDD" id="cd11532">
    <property type="entry name" value="NTP-PPase_COG4997"/>
    <property type="match status" value="1"/>
</dbReference>
<keyword evidence="2" id="KW-1185">Reference proteome</keyword>